<dbReference type="Gene3D" id="3.40.720.10">
    <property type="entry name" value="Alkaline Phosphatase, subunit A"/>
    <property type="match status" value="1"/>
</dbReference>
<dbReference type="PANTHER" id="PTHR47371">
    <property type="entry name" value="LIPOTEICHOIC ACID SYNTHASE"/>
    <property type="match status" value="1"/>
</dbReference>
<sequence length="824" mass="94870">MLKKSRSKTAPDQEADKNGEAKLPFKIRIRACWEAAEREMTDFRQNSAKSFGKWLLVYFLFALFSLLLLNADSDLKFKEFPTVFALVIPRMFTLFLFTCPILNLRKRKSAFLMMTALWLLWHCIAFDRAEYGAGVFALLLLAAVFVYLAETPNESRKYKSLFNRLTVLFLFTVLAVMSLQMAQMKSLTKPFSSFLLSPDIFACNLLCFAALGAFVFWVRRPKVALCCYSALWAILAVISYCKSKNTFEPVLFLDVFSLKEGVRAFFAYYSWFFIIGACILIVLVLAGIVFLSLKERKRAFSFVKFFSAALFFVISFCSLYCISQLNMMYSESKTAKNEYDTKGFVFGFLFYSLDSFVVEPEGYTPNVIETIDQTIAENFVPYGDESNVQNVIVIQLESFGDPYDFPGIILEEDPMPFIRSLMNNYSSGYVEVPVFGGLTVKSEFEFLTGLSIENLPLGYNPYVQYLYENPVDSLARYFKSTGFETTAIHNYQGEFFQRHEVYQQLGFDYYVPYECMADIIKDPSRIWGNDSVFVNHIEQALDHNGDGKNFVFGVTVQMHGNYTPLDEADYPMQIGGIENKDTEGAMAYYIQQLQQVDEMIKNLIAMLSAREEATYVLFYGDHLPSLFGESSEEISNEQKYSTPYFTWNNMGIQKAENHKGSDAQKYTPDLELFQLSTFLCRDELNIDGSYMNRFHAAYRDLEQYEQDFSSIQYYKLYDEKDAVDFSNEQYEIGIVPLTVTEIERSEDSENSYVIKGDGFSQDTYLCINNKTVYKLEPVDENTLILNDFTDVLTEGDRFTIRIIGEKLGEVLKESESYEWSSFIR</sequence>
<dbReference type="EMBL" id="DVMM01000124">
    <property type="protein sequence ID" value="HIU29817.1"/>
    <property type="molecule type" value="Genomic_DNA"/>
</dbReference>
<evidence type="ECO:0000256" key="5">
    <source>
        <dbReference type="ARBA" id="ARBA00022989"/>
    </source>
</evidence>
<feature type="transmembrane region" description="Helical" evidence="7">
    <location>
        <begin position="194"/>
        <end position="216"/>
    </location>
</feature>
<evidence type="ECO:0000256" key="2">
    <source>
        <dbReference type="ARBA" id="ARBA00004936"/>
    </source>
</evidence>
<feature type="transmembrane region" description="Helical" evidence="7">
    <location>
        <begin position="54"/>
        <end position="71"/>
    </location>
</feature>
<dbReference type="InterPro" id="IPR050448">
    <property type="entry name" value="OpgB/LTA_synthase_biosynth"/>
</dbReference>
<evidence type="ECO:0000256" key="6">
    <source>
        <dbReference type="ARBA" id="ARBA00023136"/>
    </source>
</evidence>
<evidence type="ECO:0000256" key="3">
    <source>
        <dbReference type="ARBA" id="ARBA00022475"/>
    </source>
</evidence>
<dbReference type="Pfam" id="PF00884">
    <property type="entry name" value="Sulfatase"/>
    <property type="match status" value="1"/>
</dbReference>
<feature type="transmembrane region" description="Helical" evidence="7">
    <location>
        <begin position="223"/>
        <end position="240"/>
    </location>
</feature>
<evidence type="ECO:0000256" key="4">
    <source>
        <dbReference type="ARBA" id="ARBA00022692"/>
    </source>
</evidence>
<accession>A0A9D1I8V3</accession>
<evidence type="ECO:0000256" key="1">
    <source>
        <dbReference type="ARBA" id="ARBA00004651"/>
    </source>
</evidence>
<reference evidence="9" key="2">
    <citation type="journal article" date="2021" name="PeerJ">
        <title>Extensive microbial diversity within the chicken gut microbiome revealed by metagenomics and culture.</title>
        <authorList>
            <person name="Gilroy R."/>
            <person name="Ravi A."/>
            <person name="Getino M."/>
            <person name="Pursley I."/>
            <person name="Horton D.L."/>
            <person name="Alikhan N.F."/>
            <person name="Baker D."/>
            <person name="Gharbi K."/>
            <person name="Hall N."/>
            <person name="Watson M."/>
            <person name="Adriaenssens E.M."/>
            <person name="Foster-Nyarko E."/>
            <person name="Jarju S."/>
            <person name="Secka A."/>
            <person name="Antonio M."/>
            <person name="Oren A."/>
            <person name="Chaudhuri R.R."/>
            <person name="La Ragione R."/>
            <person name="Hildebrand F."/>
            <person name="Pallen M.J."/>
        </authorList>
    </citation>
    <scope>NUCLEOTIDE SEQUENCE</scope>
    <source>
        <strain evidence="9">CHK195-4489</strain>
    </source>
</reference>
<comment type="caution">
    <text evidence="9">The sequence shown here is derived from an EMBL/GenBank/DDBJ whole genome shotgun (WGS) entry which is preliminary data.</text>
</comment>
<dbReference type="Proteomes" id="UP000824089">
    <property type="component" value="Unassembled WGS sequence"/>
</dbReference>
<feature type="transmembrane region" description="Helical" evidence="7">
    <location>
        <begin position="131"/>
        <end position="149"/>
    </location>
</feature>
<dbReference type="PANTHER" id="PTHR47371:SF3">
    <property type="entry name" value="PHOSPHOGLYCEROL TRANSFERASE I"/>
    <property type="match status" value="1"/>
</dbReference>
<feature type="transmembrane region" description="Helical" evidence="7">
    <location>
        <begin position="161"/>
        <end position="182"/>
    </location>
</feature>
<organism evidence="9 10">
    <name type="scientific">Candidatus Egerieisoma faecipullorum</name>
    <dbReference type="NCBI Taxonomy" id="2840963"/>
    <lineage>
        <taxon>Bacteria</taxon>
        <taxon>Bacillati</taxon>
        <taxon>Bacillota</taxon>
        <taxon>Clostridia</taxon>
        <taxon>Eubacteriales</taxon>
        <taxon>Clostridiaceae</taxon>
        <taxon>Clostridiaceae incertae sedis</taxon>
        <taxon>Candidatus Egerieisoma</taxon>
    </lineage>
</organism>
<keyword evidence="3" id="KW-1003">Cell membrane</keyword>
<protein>
    <submittedName>
        <fullName evidence="9">LTA synthase family protein</fullName>
    </submittedName>
</protein>
<dbReference type="InterPro" id="IPR017850">
    <property type="entry name" value="Alkaline_phosphatase_core_sf"/>
</dbReference>
<reference evidence="9" key="1">
    <citation type="submission" date="2020-10" db="EMBL/GenBank/DDBJ databases">
        <authorList>
            <person name="Gilroy R."/>
        </authorList>
    </citation>
    <scope>NUCLEOTIDE SEQUENCE</scope>
    <source>
        <strain evidence="9">CHK195-4489</strain>
    </source>
</reference>
<feature type="transmembrane region" description="Helical" evidence="7">
    <location>
        <begin position="268"/>
        <end position="293"/>
    </location>
</feature>
<gene>
    <name evidence="9" type="ORF">IAD50_05915</name>
</gene>
<comment type="pathway">
    <text evidence="2">Cell wall biogenesis; lipoteichoic acid biosynthesis.</text>
</comment>
<keyword evidence="6 7" id="KW-0472">Membrane</keyword>
<feature type="transmembrane region" description="Helical" evidence="7">
    <location>
        <begin position="83"/>
        <end position="102"/>
    </location>
</feature>
<evidence type="ECO:0000313" key="10">
    <source>
        <dbReference type="Proteomes" id="UP000824089"/>
    </source>
</evidence>
<feature type="domain" description="Sulfatase N-terminal" evidence="8">
    <location>
        <begin position="389"/>
        <end position="659"/>
    </location>
</feature>
<dbReference type="SUPFAM" id="SSF53649">
    <property type="entry name" value="Alkaline phosphatase-like"/>
    <property type="match status" value="1"/>
</dbReference>
<keyword evidence="4 7" id="KW-0812">Transmembrane</keyword>
<proteinExistence type="predicted"/>
<evidence type="ECO:0000259" key="8">
    <source>
        <dbReference type="Pfam" id="PF00884"/>
    </source>
</evidence>
<dbReference type="InterPro" id="IPR000917">
    <property type="entry name" value="Sulfatase_N"/>
</dbReference>
<feature type="transmembrane region" description="Helical" evidence="7">
    <location>
        <begin position="109"/>
        <end position="125"/>
    </location>
</feature>
<evidence type="ECO:0000313" key="9">
    <source>
        <dbReference type="EMBL" id="HIU29817.1"/>
    </source>
</evidence>
<evidence type="ECO:0000256" key="7">
    <source>
        <dbReference type="SAM" id="Phobius"/>
    </source>
</evidence>
<feature type="transmembrane region" description="Helical" evidence="7">
    <location>
        <begin position="305"/>
        <end position="329"/>
    </location>
</feature>
<keyword evidence="5 7" id="KW-1133">Transmembrane helix</keyword>
<dbReference type="GO" id="GO:0005886">
    <property type="term" value="C:plasma membrane"/>
    <property type="evidence" value="ECO:0007669"/>
    <property type="project" value="UniProtKB-SubCell"/>
</dbReference>
<dbReference type="CDD" id="cd16015">
    <property type="entry name" value="LTA_synthase"/>
    <property type="match status" value="1"/>
</dbReference>
<comment type="subcellular location">
    <subcellularLocation>
        <location evidence="1">Cell membrane</location>
        <topology evidence="1">Multi-pass membrane protein</topology>
    </subcellularLocation>
</comment>
<name>A0A9D1I8V3_9CLOT</name>
<dbReference type="AlphaFoldDB" id="A0A9D1I8V3"/>